<accession>A0A699H2A7</accession>
<feature type="coiled-coil region" evidence="1">
    <location>
        <begin position="41"/>
        <end position="68"/>
    </location>
</feature>
<protein>
    <submittedName>
        <fullName evidence="2">Uncharacterized protein</fullName>
    </submittedName>
</protein>
<keyword evidence="1" id="KW-0175">Coiled coil</keyword>
<sequence>ADKAGLTSVEARLEVYKKNEDVFKDDIKILKLDVMFRDKAITKLRQNFEKAEKERDDLKLTLEKFKGSSKNLSRLLDSQQCDKSKTGLGELYAPKPDLVFADEHVVSESATSLPSIAKSEVKIGESKLKTVCEPIIEDWVSDIEDENEIETKEKVNVTEVNVVEVNVVD</sequence>
<comment type="caution">
    <text evidence="2">The sequence shown here is derived from an EMBL/GenBank/DDBJ whole genome shotgun (WGS) entry which is preliminary data.</text>
</comment>
<dbReference type="AlphaFoldDB" id="A0A699H2A7"/>
<evidence type="ECO:0000256" key="1">
    <source>
        <dbReference type="SAM" id="Coils"/>
    </source>
</evidence>
<organism evidence="2">
    <name type="scientific">Tanacetum cinerariifolium</name>
    <name type="common">Dalmatian daisy</name>
    <name type="synonym">Chrysanthemum cinerariifolium</name>
    <dbReference type="NCBI Taxonomy" id="118510"/>
    <lineage>
        <taxon>Eukaryota</taxon>
        <taxon>Viridiplantae</taxon>
        <taxon>Streptophyta</taxon>
        <taxon>Embryophyta</taxon>
        <taxon>Tracheophyta</taxon>
        <taxon>Spermatophyta</taxon>
        <taxon>Magnoliopsida</taxon>
        <taxon>eudicotyledons</taxon>
        <taxon>Gunneridae</taxon>
        <taxon>Pentapetalae</taxon>
        <taxon>asterids</taxon>
        <taxon>campanulids</taxon>
        <taxon>Asterales</taxon>
        <taxon>Asteraceae</taxon>
        <taxon>Asteroideae</taxon>
        <taxon>Anthemideae</taxon>
        <taxon>Anthemidinae</taxon>
        <taxon>Tanacetum</taxon>
    </lineage>
</organism>
<feature type="non-terminal residue" evidence="2">
    <location>
        <position position="1"/>
    </location>
</feature>
<dbReference type="EMBL" id="BKCJ010099372">
    <property type="protein sequence ID" value="GEX28272.1"/>
    <property type="molecule type" value="Genomic_DNA"/>
</dbReference>
<evidence type="ECO:0000313" key="2">
    <source>
        <dbReference type="EMBL" id="GEX28272.1"/>
    </source>
</evidence>
<gene>
    <name evidence="2" type="ORF">Tci_300247</name>
</gene>
<reference evidence="2" key="1">
    <citation type="journal article" date="2019" name="Sci. Rep.">
        <title>Draft genome of Tanacetum cinerariifolium, the natural source of mosquito coil.</title>
        <authorList>
            <person name="Yamashiro T."/>
            <person name="Shiraishi A."/>
            <person name="Satake H."/>
            <person name="Nakayama K."/>
        </authorList>
    </citation>
    <scope>NUCLEOTIDE SEQUENCE</scope>
</reference>
<name>A0A699H2A7_TANCI</name>
<proteinExistence type="predicted"/>